<evidence type="ECO:0000313" key="3">
    <source>
        <dbReference type="Proteomes" id="UP001642487"/>
    </source>
</evidence>
<accession>A0ABP0YKK9</accession>
<proteinExistence type="predicted"/>
<name>A0ABP0YKK9_9ROSI</name>
<evidence type="ECO:0000313" key="2">
    <source>
        <dbReference type="EMBL" id="CAK9320096.1"/>
    </source>
</evidence>
<gene>
    <name evidence="2" type="ORF">CITCOLO1_LOCUS12137</name>
</gene>
<dbReference type="Proteomes" id="UP001642487">
    <property type="component" value="Chromosome 4"/>
</dbReference>
<keyword evidence="3" id="KW-1185">Reference proteome</keyword>
<dbReference type="EMBL" id="OZ021738">
    <property type="protein sequence ID" value="CAK9320096.1"/>
    <property type="molecule type" value="Genomic_DNA"/>
</dbReference>
<feature type="compositionally biased region" description="Polar residues" evidence="1">
    <location>
        <begin position="123"/>
        <end position="144"/>
    </location>
</feature>
<evidence type="ECO:0000256" key="1">
    <source>
        <dbReference type="SAM" id="MobiDB-lite"/>
    </source>
</evidence>
<protein>
    <submittedName>
        <fullName evidence="2">Uncharacterized protein</fullName>
    </submittedName>
</protein>
<reference evidence="2 3" key="1">
    <citation type="submission" date="2024-03" db="EMBL/GenBank/DDBJ databases">
        <authorList>
            <person name="Gkanogiannis A."/>
            <person name="Becerra Lopez-Lavalle L."/>
        </authorList>
    </citation>
    <scope>NUCLEOTIDE SEQUENCE [LARGE SCALE GENOMIC DNA]</scope>
</reference>
<feature type="region of interest" description="Disordered" evidence="1">
    <location>
        <begin position="110"/>
        <end position="144"/>
    </location>
</feature>
<sequence>MVINDTRELKEKKTLTILLGTAIISEKSHSEIGYGLGSTFLQPFTHPRPTVANARLPPQLRCRRCLRRARPPHDLSYGCSWVPIPFPSRFFYSLFLSLHLHVPALSTTAQHRRRHPSTRRCLFNSSSTGGAACSRSGQEFPTGF</sequence>
<organism evidence="2 3">
    <name type="scientific">Citrullus colocynthis</name>
    <name type="common">colocynth</name>
    <dbReference type="NCBI Taxonomy" id="252529"/>
    <lineage>
        <taxon>Eukaryota</taxon>
        <taxon>Viridiplantae</taxon>
        <taxon>Streptophyta</taxon>
        <taxon>Embryophyta</taxon>
        <taxon>Tracheophyta</taxon>
        <taxon>Spermatophyta</taxon>
        <taxon>Magnoliopsida</taxon>
        <taxon>eudicotyledons</taxon>
        <taxon>Gunneridae</taxon>
        <taxon>Pentapetalae</taxon>
        <taxon>rosids</taxon>
        <taxon>fabids</taxon>
        <taxon>Cucurbitales</taxon>
        <taxon>Cucurbitaceae</taxon>
        <taxon>Benincaseae</taxon>
        <taxon>Citrullus</taxon>
    </lineage>
</organism>